<gene>
    <name evidence="1" type="ORF">UFOPK2872_00989</name>
    <name evidence="2" type="ORF">UFOPK4000_00668</name>
</gene>
<sequence>MTDPSRGLIDSNVLPLAASTNLPLMNSCVRATFCAARFVQSAVVSVLAMGFSKGVVVYQGEETVPAVLGSRK</sequence>
<evidence type="ECO:0000313" key="2">
    <source>
        <dbReference type="EMBL" id="CAB4990473.1"/>
    </source>
</evidence>
<evidence type="ECO:0000313" key="1">
    <source>
        <dbReference type="EMBL" id="CAB4767952.1"/>
    </source>
</evidence>
<proteinExistence type="predicted"/>
<accession>A0A6J6V6W3</accession>
<name>A0A6J6V6W3_9ZZZZ</name>
<dbReference type="AlphaFoldDB" id="A0A6J6V6W3"/>
<dbReference type="EMBL" id="CAEZZM010000130">
    <property type="protein sequence ID" value="CAB4767952.1"/>
    <property type="molecule type" value="Genomic_DNA"/>
</dbReference>
<dbReference type="EMBL" id="CAFBOT010000101">
    <property type="protein sequence ID" value="CAB4990473.1"/>
    <property type="molecule type" value="Genomic_DNA"/>
</dbReference>
<organism evidence="1">
    <name type="scientific">freshwater metagenome</name>
    <dbReference type="NCBI Taxonomy" id="449393"/>
    <lineage>
        <taxon>unclassified sequences</taxon>
        <taxon>metagenomes</taxon>
        <taxon>ecological metagenomes</taxon>
    </lineage>
</organism>
<reference evidence="1" key="1">
    <citation type="submission" date="2020-05" db="EMBL/GenBank/DDBJ databases">
        <authorList>
            <person name="Chiriac C."/>
            <person name="Salcher M."/>
            <person name="Ghai R."/>
            <person name="Kavagutti S V."/>
        </authorList>
    </citation>
    <scope>NUCLEOTIDE SEQUENCE</scope>
</reference>
<protein>
    <submittedName>
        <fullName evidence="1">Unannotated protein</fullName>
    </submittedName>
</protein>